<keyword evidence="6 9" id="KW-1133">Transmembrane helix</keyword>
<keyword evidence="7" id="KW-0406">Ion transport</keyword>
<evidence type="ECO:0000256" key="6">
    <source>
        <dbReference type="ARBA" id="ARBA00022989"/>
    </source>
</evidence>
<feature type="transmembrane region" description="Helical" evidence="9">
    <location>
        <begin position="334"/>
        <end position="351"/>
    </location>
</feature>
<keyword evidence="4" id="KW-0050">Antiport</keyword>
<comment type="subcellular location">
    <subcellularLocation>
        <location evidence="1">Membrane</location>
        <topology evidence="1">Multi-pass membrane protein</topology>
    </subcellularLocation>
</comment>
<evidence type="ECO:0000313" key="11">
    <source>
        <dbReference type="EMBL" id="GMA24408.1"/>
    </source>
</evidence>
<dbReference type="RefSeq" id="WP_284293217.1">
    <property type="nucleotide sequence ID" value="NZ_BSUK01000001.1"/>
</dbReference>
<dbReference type="InterPro" id="IPR038770">
    <property type="entry name" value="Na+/solute_symporter_sf"/>
</dbReference>
<evidence type="ECO:0000256" key="8">
    <source>
        <dbReference type="ARBA" id="ARBA00023136"/>
    </source>
</evidence>
<feature type="transmembrane region" description="Helical" evidence="9">
    <location>
        <begin position="34"/>
        <end position="52"/>
    </location>
</feature>
<evidence type="ECO:0000313" key="12">
    <source>
        <dbReference type="Proteomes" id="UP001157091"/>
    </source>
</evidence>
<evidence type="ECO:0000256" key="5">
    <source>
        <dbReference type="ARBA" id="ARBA00022692"/>
    </source>
</evidence>
<organism evidence="11 12">
    <name type="scientific">Luteimicrobium album</name>
    <dbReference type="NCBI Taxonomy" id="1054550"/>
    <lineage>
        <taxon>Bacteria</taxon>
        <taxon>Bacillati</taxon>
        <taxon>Actinomycetota</taxon>
        <taxon>Actinomycetes</taxon>
        <taxon>Micrococcales</taxon>
        <taxon>Luteimicrobium</taxon>
    </lineage>
</organism>
<comment type="similarity">
    <text evidence="2">Belongs to the monovalent cation:proton antiporter 2 (CPA2) transporter (TC 2.A.37) family.</text>
</comment>
<gene>
    <name evidence="11" type="ORF">GCM10025864_21670</name>
</gene>
<keyword evidence="5 9" id="KW-0812">Transmembrane</keyword>
<protein>
    <submittedName>
        <fullName evidence="11">Sodium/hydrogen exchanger</fullName>
    </submittedName>
</protein>
<evidence type="ECO:0000256" key="1">
    <source>
        <dbReference type="ARBA" id="ARBA00004141"/>
    </source>
</evidence>
<dbReference type="Pfam" id="PF00999">
    <property type="entry name" value="Na_H_Exchanger"/>
    <property type="match status" value="1"/>
</dbReference>
<dbReference type="Proteomes" id="UP001157091">
    <property type="component" value="Unassembled WGS sequence"/>
</dbReference>
<evidence type="ECO:0000256" key="4">
    <source>
        <dbReference type="ARBA" id="ARBA00022449"/>
    </source>
</evidence>
<comment type="caution">
    <text evidence="11">The sequence shown here is derived from an EMBL/GenBank/DDBJ whole genome shotgun (WGS) entry which is preliminary data.</text>
</comment>
<evidence type="ECO:0000256" key="7">
    <source>
        <dbReference type="ARBA" id="ARBA00023065"/>
    </source>
</evidence>
<feature type="transmembrane region" description="Helical" evidence="9">
    <location>
        <begin position="147"/>
        <end position="168"/>
    </location>
</feature>
<evidence type="ECO:0000256" key="9">
    <source>
        <dbReference type="SAM" id="Phobius"/>
    </source>
</evidence>
<feature type="transmembrane region" description="Helical" evidence="9">
    <location>
        <begin position="175"/>
        <end position="194"/>
    </location>
</feature>
<dbReference type="InterPro" id="IPR006153">
    <property type="entry name" value="Cation/H_exchanger_TM"/>
</dbReference>
<dbReference type="EMBL" id="BSUK01000001">
    <property type="protein sequence ID" value="GMA24408.1"/>
    <property type="molecule type" value="Genomic_DNA"/>
</dbReference>
<keyword evidence="3" id="KW-0813">Transport</keyword>
<feature type="transmembrane region" description="Helical" evidence="9">
    <location>
        <begin position="270"/>
        <end position="288"/>
    </location>
</feature>
<keyword evidence="12" id="KW-1185">Reference proteome</keyword>
<reference evidence="12" key="1">
    <citation type="journal article" date="2019" name="Int. J. Syst. Evol. Microbiol.">
        <title>The Global Catalogue of Microorganisms (GCM) 10K type strain sequencing project: providing services to taxonomists for standard genome sequencing and annotation.</title>
        <authorList>
            <consortium name="The Broad Institute Genomics Platform"/>
            <consortium name="The Broad Institute Genome Sequencing Center for Infectious Disease"/>
            <person name="Wu L."/>
            <person name="Ma J."/>
        </authorList>
    </citation>
    <scope>NUCLEOTIDE SEQUENCE [LARGE SCALE GENOMIC DNA]</scope>
    <source>
        <strain evidence="12">NBRC 106348</strain>
    </source>
</reference>
<feature type="transmembrane region" description="Helical" evidence="9">
    <location>
        <begin position="94"/>
        <end position="127"/>
    </location>
</feature>
<proteinExistence type="inferred from homology"/>
<evidence type="ECO:0000256" key="3">
    <source>
        <dbReference type="ARBA" id="ARBA00022448"/>
    </source>
</evidence>
<dbReference type="PANTHER" id="PTHR43562">
    <property type="entry name" value="NAPA-TYPE SODIUM/HYDROGEN ANTIPORTER"/>
    <property type="match status" value="1"/>
</dbReference>
<feature type="transmembrane region" description="Helical" evidence="9">
    <location>
        <begin position="294"/>
        <end position="313"/>
    </location>
</feature>
<name>A0ABQ6I2M0_9MICO</name>
<feature type="transmembrane region" description="Helical" evidence="9">
    <location>
        <begin position="363"/>
        <end position="384"/>
    </location>
</feature>
<feature type="transmembrane region" description="Helical" evidence="9">
    <location>
        <begin position="219"/>
        <end position="249"/>
    </location>
</feature>
<dbReference type="PANTHER" id="PTHR43562:SF1">
    <property type="entry name" value="NA(+)_H(+) ANTIPORTER YJBQ-RELATED"/>
    <property type="match status" value="1"/>
</dbReference>
<feature type="transmembrane region" description="Helical" evidence="9">
    <location>
        <begin position="6"/>
        <end position="22"/>
    </location>
</feature>
<evidence type="ECO:0000259" key="10">
    <source>
        <dbReference type="Pfam" id="PF00999"/>
    </source>
</evidence>
<dbReference type="Gene3D" id="1.20.1530.20">
    <property type="match status" value="1"/>
</dbReference>
<feature type="domain" description="Cation/H+ exchanger transmembrane" evidence="10">
    <location>
        <begin position="15"/>
        <end position="379"/>
    </location>
</feature>
<keyword evidence="8 9" id="KW-0472">Membrane</keyword>
<evidence type="ECO:0000256" key="2">
    <source>
        <dbReference type="ARBA" id="ARBA00005551"/>
    </source>
</evidence>
<sequence length="405" mass="41802">MDHEAWTLVLFALCAALAPLLARGVRRFAPVPVVVFEILLGLLVGPALLGWATPGDLTDRLSDFGLAMLFFLAGHEIDVAGIRGRPLRRAVGGWIVSLVVGVGLGVLLGSTAAAGVFVGIALTSTALGTILPVISDAGELGTPFGRAVSAVGAVGEFGPLIAISIFLSGRQPGKATVVLLIFVVLAAGAVWLAVRAPHARVHRAIEATLHTSGQFAVRLVMLVVAALVALSVWLGLDMLLGAFVAGLVLKALMRDAADPLVEQVDAKIEAVGYGFLVPVFFVSTGVTFDLDALLGSTTALLELPLFLVLFLVVRGVPGSFAAPDGATRRDRTSLAFFSATALPIIVAVTNIGRESGDLSSATATSLVGAGLLSVLVFPLVGLALRGSRRDVEARADETTEVPEEA</sequence>
<accession>A0ABQ6I2M0</accession>